<evidence type="ECO:0000256" key="2">
    <source>
        <dbReference type="ARBA" id="ARBA00022603"/>
    </source>
</evidence>
<sequence length="249" mass="27432">MPDPMHFDAHAEIYDRARPPYPDALWIRLQEQGWLRRGTRVIELGAGTGQATGPMLQAGAAVTVVEPGEALADRLRRRWPEAAVHVATAESMPVPPATFDLAVAATAVHWFDLDVVLPKLHRALVPGGHFAVWRTVFGDPSVPVSPFRERVAAITARRGGEPPRRGPGELATEGWAAQLTESGHFVTIHIEEFHWTVEFRTDQIRDLFTTFSNWSAAEVEEAAQAADQFGGRVVEHYLTPLIVLERAAG</sequence>
<dbReference type="GO" id="GO:0008168">
    <property type="term" value="F:methyltransferase activity"/>
    <property type="evidence" value="ECO:0007669"/>
    <property type="project" value="UniProtKB-KW"/>
</dbReference>
<evidence type="ECO:0000313" key="5">
    <source>
        <dbReference type="EMBL" id="MBM7799101.1"/>
    </source>
</evidence>
<keyword evidence="6" id="KW-1185">Reference proteome</keyword>
<dbReference type="CDD" id="cd02440">
    <property type="entry name" value="AdoMet_MTases"/>
    <property type="match status" value="1"/>
</dbReference>
<reference evidence="5 6" key="1">
    <citation type="submission" date="2021-01" db="EMBL/GenBank/DDBJ databases">
        <title>Sequencing the genomes of 1000 actinobacteria strains.</title>
        <authorList>
            <person name="Klenk H.-P."/>
        </authorList>
    </citation>
    <scope>NUCLEOTIDE SEQUENCE [LARGE SCALE GENOMIC DNA]</scope>
    <source>
        <strain evidence="5 6">DSM 18662</strain>
    </source>
</reference>
<dbReference type="Gene3D" id="3.40.50.150">
    <property type="entry name" value="Vaccinia Virus protein VP39"/>
    <property type="match status" value="1"/>
</dbReference>
<comment type="similarity">
    <text evidence="1">Belongs to the methyltransferase superfamily.</text>
</comment>
<feature type="domain" description="Methyltransferase type 11" evidence="4">
    <location>
        <begin position="43"/>
        <end position="131"/>
    </location>
</feature>
<evidence type="ECO:0000256" key="3">
    <source>
        <dbReference type="ARBA" id="ARBA00022679"/>
    </source>
</evidence>
<dbReference type="InterPro" id="IPR029063">
    <property type="entry name" value="SAM-dependent_MTases_sf"/>
</dbReference>
<gene>
    <name evidence="5" type="ORF">JOE57_002022</name>
</gene>
<dbReference type="PANTHER" id="PTHR44942">
    <property type="entry name" value="METHYLTRANSF_11 DOMAIN-CONTAINING PROTEIN"/>
    <property type="match status" value="1"/>
</dbReference>
<keyword evidence="3" id="KW-0808">Transferase</keyword>
<dbReference type="InterPro" id="IPR051052">
    <property type="entry name" value="Diverse_substrate_MTase"/>
</dbReference>
<dbReference type="Proteomes" id="UP000704762">
    <property type="component" value="Unassembled WGS sequence"/>
</dbReference>
<dbReference type="GO" id="GO:0032259">
    <property type="term" value="P:methylation"/>
    <property type="evidence" value="ECO:0007669"/>
    <property type="project" value="UniProtKB-KW"/>
</dbReference>
<dbReference type="InterPro" id="IPR013216">
    <property type="entry name" value="Methyltransf_11"/>
</dbReference>
<evidence type="ECO:0000259" key="4">
    <source>
        <dbReference type="Pfam" id="PF08241"/>
    </source>
</evidence>
<dbReference type="Pfam" id="PF08241">
    <property type="entry name" value="Methyltransf_11"/>
    <property type="match status" value="1"/>
</dbReference>
<organism evidence="5 6">
    <name type="scientific">Microlunatus panaciterrae</name>
    <dbReference type="NCBI Taxonomy" id="400768"/>
    <lineage>
        <taxon>Bacteria</taxon>
        <taxon>Bacillati</taxon>
        <taxon>Actinomycetota</taxon>
        <taxon>Actinomycetes</taxon>
        <taxon>Propionibacteriales</taxon>
        <taxon>Propionibacteriaceae</taxon>
        <taxon>Microlunatus</taxon>
    </lineage>
</organism>
<evidence type="ECO:0000313" key="6">
    <source>
        <dbReference type="Proteomes" id="UP000704762"/>
    </source>
</evidence>
<proteinExistence type="inferred from homology"/>
<dbReference type="EMBL" id="JAFBCF010000001">
    <property type="protein sequence ID" value="MBM7799101.1"/>
    <property type="molecule type" value="Genomic_DNA"/>
</dbReference>
<keyword evidence="2 5" id="KW-0489">Methyltransferase</keyword>
<evidence type="ECO:0000256" key="1">
    <source>
        <dbReference type="ARBA" id="ARBA00008361"/>
    </source>
</evidence>
<dbReference type="SUPFAM" id="SSF53335">
    <property type="entry name" value="S-adenosyl-L-methionine-dependent methyltransferases"/>
    <property type="match status" value="1"/>
</dbReference>
<comment type="caution">
    <text evidence="5">The sequence shown here is derived from an EMBL/GenBank/DDBJ whole genome shotgun (WGS) entry which is preliminary data.</text>
</comment>
<dbReference type="RefSeq" id="WP_204917635.1">
    <property type="nucleotide sequence ID" value="NZ_BAAAQP010000002.1"/>
</dbReference>
<protein>
    <submittedName>
        <fullName evidence="5">SAM-dependent methyltransferase</fullName>
    </submittedName>
</protein>
<accession>A0ABS2RJD4</accession>
<dbReference type="PANTHER" id="PTHR44942:SF4">
    <property type="entry name" value="METHYLTRANSFERASE TYPE 11 DOMAIN-CONTAINING PROTEIN"/>
    <property type="match status" value="1"/>
</dbReference>
<name>A0ABS2RJD4_9ACTN</name>